<gene>
    <name evidence="1" type="ORF">DP181_12415</name>
</gene>
<evidence type="ECO:0000313" key="1">
    <source>
        <dbReference type="EMBL" id="RAY25958.1"/>
    </source>
</evidence>
<reference evidence="1 2" key="1">
    <citation type="submission" date="2018-06" db="EMBL/GenBank/DDBJ databases">
        <title>ACT-28, a chromosomally-encoded AmpC with carbapenemase activity from Enterobacter kobei.</title>
        <authorList>
            <person name="Jousset A.B."/>
            <person name="Oueslati S."/>
            <person name="Bernabeu S."/>
            <person name="Takissian J."/>
            <person name="Creton E."/>
            <person name="Vogel A."/>
            <person name="Cotellon G."/>
            <person name="Bonnin R.A."/>
            <person name="Dortet L."/>
            <person name="Naas T."/>
        </authorList>
    </citation>
    <scope>NUCLEOTIDE SEQUENCE [LARGE SCALE GENOMIC DNA]</scope>
    <source>
        <strain evidence="1 2">149H6</strain>
    </source>
</reference>
<protein>
    <submittedName>
        <fullName evidence="1">Uncharacterized protein</fullName>
    </submittedName>
</protein>
<dbReference type="EMBL" id="QMCK01000036">
    <property type="protein sequence ID" value="RAY25958.1"/>
    <property type="molecule type" value="Genomic_DNA"/>
</dbReference>
<keyword evidence="2" id="KW-1185">Reference proteome</keyword>
<dbReference type="Proteomes" id="UP000250603">
    <property type="component" value="Unassembled WGS sequence"/>
</dbReference>
<accession>A0ABX9F0S3</accession>
<comment type="caution">
    <text evidence="1">The sequence shown here is derived from an EMBL/GenBank/DDBJ whole genome shotgun (WGS) entry which is preliminary data.</text>
</comment>
<evidence type="ECO:0000313" key="2">
    <source>
        <dbReference type="Proteomes" id="UP000250603"/>
    </source>
</evidence>
<sequence length="63" mass="7443">MGYQDNSAKFKKEAIQIQKIIQTNKRNVIYRVFGKNLPCIIRCVSKLNKKNLFANTSQMRRPR</sequence>
<proteinExistence type="predicted"/>
<name>A0ABX9F0S3_9ENTR</name>
<organism evidence="1 2">
    <name type="scientific">Enterobacter kobei</name>
    <dbReference type="NCBI Taxonomy" id="208224"/>
    <lineage>
        <taxon>Bacteria</taxon>
        <taxon>Pseudomonadati</taxon>
        <taxon>Pseudomonadota</taxon>
        <taxon>Gammaproteobacteria</taxon>
        <taxon>Enterobacterales</taxon>
        <taxon>Enterobacteriaceae</taxon>
        <taxon>Enterobacter</taxon>
        <taxon>Enterobacter cloacae complex</taxon>
    </lineage>
</organism>